<keyword evidence="2" id="KW-1185">Reference proteome</keyword>
<name>A0ABV8VCT9_9NOCA</name>
<comment type="caution">
    <text evidence="1">The sequence shown here is derived from an EMBL/GenBank/DDBJ whole genome shotgun (WGS) entry which is preliminary data.</text>
</comment>
<proteinExistence type="predicted"/>
<dbReference type="EMBL" id="JBHSDL010000005">
    <property type="protein sequence ID" value="MFC4373531.1"/>
    <property type="molecule type" value="Genomic_DNA"/>
</dbReference>
<dbReference type="RefSeq" id="WP_378556587.1">
    <property type="nucleotide sequence ID" value="NZ_JBHSDL010000005.1"/>
</dbReference>
<evidence type="ECO:0000313" key="1">
    <source>
        <dbReference type="EMBL" id="MFC4373531.1"/>
    </source>
</evidence>
<organism evidence="1 2">
    <name type="scientific">Nocardia halotolerans</name>
    <dbReference type="NCBI Taxonomy" id="1755878"/>
    <lineage>
        <taxon>Bacteria</taxon>
        <taxon>Bacillati</taxon>
        <taxon>Actinomycetota</taxon>
        <taxon>Actinomycetes</taxon>
        <taxon>Mycobacteriales</taxon>
        <taxon>Nocardiaceae</taxon>
        <taxon>Nocardia</taxon>
    </lineage>
</organism>
<dbReference type="Proteomes" id="UP001595844">
    <property type="component" value="Unassembled WGS sequence"/>
</dbReference>
<sequence length="96" mass="10375">MDERRDIDCGHITVRHSHLFPGVKLHADAHADQYEVHFSDGAHTEAAILPDDGPGVLDVVGYHTTAGTVLPGRIWTIRSIEETDSGLQITLGPAVP</sequence>
<accession>A0ABV8VCT9</accession>
<evidence type="ECO:0000313" key="2">
    <source>
        <dbReference type="Proteomes" id="UP001595844"/>
    </source>
</evidence>
<gene>
    <name evidence="1" type="ORF">ACFO5K_05410</name>
</gene>
<reference evidence="2" key="1">
    <citation type="journal article" date="2019" name="Int. J. Syst. Evol. Microbiol.">
        <title>The Global Catalogue of Microorganisms (GCM) 10K type strain sequencing project: providing services to taxonomists for standard genome sequencing and annotation.</title>
        <authorList>
            <consortium name="The Broad Institute Genomics Platform"/>
            <consortium name="The Broad Institute Genome Sequencing Center for Infectious Disease"/>
            <person name="Wu L."/>
            <person name="Ma J."/>
        </authorList>
    </citation>
    <scope>NUCLEOTIDE SEQUENCE [LARGE SCALE GENOMIC DNA]</scope>
    <source>
        <strain evidence="2">IBRC-M 10490</strain>
    </source>
</reference>
<protein>
    <submittedName>
        <fullName evidence="1">Uncharacterized protein</fullName>
    </submittedName>
</protein>